<keyword evidence="2" id="KW-0732">Signal</keyword>
<dbReference type="PANTHER" id="PTHR39335">
    <property type="entry name" value="BLL4220 PROTEIN"/>
    <property type="match status" value="1"/>
</dbReference>
<organism evidence="3 4">
    <name type="scientific">Myceligenerans indicum</name>
    <dbReference type="NCBI Taxonomy" id="2593663"/>
    <lineage>
        <taxon>Bacteria</taxon>
        <taxon>Bacillati</taxon>
        <taxon>Actinomycetota</taxon>
        <taxon>Actinomycetes</taxon>
        <taxon>Micrococcales</taxon>
        <taxon>Promicromonosporaceae</taxon>
        <taxon>Myceligenerans</taxon>
    </lineage>
</organism>
<name>A0ABS1LJ84_9MICO</name>
<evidence type="ECO:0000313" key="3">
    <source>
        <dbReference type="EMBL" id="MBL0886267.1"/>
    </source>
</evidence>
<evidence type="ECO:0008006" key="5">
    <source>
        <dbReference type="Google" id="ProtNLM"/>
    </source>
</evidence>
<dbReference type="Pfam" id="PF03640">
    <property type="entry name" value="Lipoprotein_15"/>
    <property type="match status" value="2"/>
</dbReference>
<evidence type="ECO:0000256" key="2">
    <source>
        <dbReference type="SAM" id="SignalP"/>
    </source>
</evidence>
<dbReference type="PROSITE" id="PS51257">
    <property type="entry name" value="PROKAR_LIPOPROTEIN"/>
    <property type="match status" value="1"/>
</dbReference>
<dbReference type="Proteomes" id="UP000675409">
    <property type="component" value="Unassembled WGS sequence"/>
</dbReference>
<dbReference type="EMBL" id="JABBYC010000010">
    <property type="protein sequence ID" value="MBL0886267.1"/>
    <property type="molecule type" value="Genomic_DNA"/>
</dbReference>
<evidence type="ECO:0000256" key="1">
    <source>
        <dbReference type="SAM" id="MobiDB-lite"/>
    </source>
</evidence>
<gene>
    <name evidence="3" type="ORF">HGK34_08290</name>
</gene>
<feature type="signal peptide" evidence="2">
    <location>
        <begin position="1"/>
        <end position="21"/>
    </location>
</feature>
<reference evidence="3 4" key="1">
    <citation type="journal article" date="2021" name="Arch. Microbiol.">
        <title>Myceligenerans indicum sp. nov., an actinobacterium isolated from mangrove sediment of Sundarbans, India.</title>
        <authorList>
            <person name="Asha K."/>
            <person name="Bhadury P."/>
        </authorList>
    </citation>
    <scope>NUCLEOTIDE SEQUENCE [LARGE SCALE GENOMIC DNA]</scope>
    <source>
        <strain evidence="3 4">I2</strain>
    </source>
</reference>
<dbReference type="PANTHER" id="PTHR39335:SF1">
    <property type="entry name" value="BLL4220 PROTEIN"/>
    <property type="match status" value="1"/>
</dbReference>
<dbReference type="InterPro" id="IPR005297">
    <property type="entry name" value="Lipoprotein_repeat"/>
</dbReference>
<protein>
    <recommendedName>
        <fullName evidence="5">Lipoprotein</fullName>
    </recommendedName>
</protein>
<keyword evidence="4" id="KW-1185">Reference proteome</keyword>
<proteinExistence type="predicted"/>
<evidence type="ECO:0000313" key="4">
    <source>
        <dbReference type="Proteomes" id="UP000675409"/>
    </source>
</evidence>
<sequence>MTRAAAPALALMFVLAGCSGGSDTGGDTGGYGAPAEESDSGDAGMDDGGMAAASLGVADTDLGTIVTDGDGMTVYQFDSDTQGSGESTCAGECLAAWPPVHGGDDVQADGVTGEIGTITGSDGEPQLTLDGWPLYYFASDTQPGDTMGQGVKGVWWVVTPQGEPVRE</sequence>
<feature type="chain" id="PRO_5046581648" description="Lipoprotein" evidence="2">
    <location>
        <begin position="22"/>
        <end position="167"/>
    </location>
</feature>
<accession>A0ABS1LJ84</accession>
<feature type="region of interest" description="Disordered" evidence="1">
    <location>
        <begin position="27"/>
        <end position="47"/>
    </location>
</feature>
<comment type="caution">
    <text evidence="3">The sequence shown here is derived from an EMBL/GenBank/DDBJ whole genome shotgun (WGS) entry which is preliminary data.</text>
</comment>